<evidence type="ECO:0000259" key="2">
    <source>
        <dbReference type="Pfam" id="PF13205"/>
    </source>
</evidence>
<proteinExistence type="predicted"/>
<sequence length="1542" mass="174518">MTQNVSSKMLRSWMIQNRQSINYKTSKKDTIINTIIEADIQTNKQLLLSIGYNIYTNYYDTVLRSSTLTSNDKVRNMFSDVISSLTDSENKQLGIYEETTAEIQDAEDIENASLLENPYFTFYCSVYDNNIFKSFIIKNYKKHYKLVPGKKYIFNLEDTTNSGTSVSFSKLQYLYEDVGGIYRVGTPGTAGASIVFIPETLLPYNSVHIYNKNDSSSKSFTDFGHTYPKLYLEYLYKLPYPDNSIFYMEEEIAHKKELTEKSVLHIVQNKGPRFVISSDASYVDTVTDASFVSYMWYDKISDIKETFGMYYGHYTLSVKFKRNNRVCLLNKGQNSYGISMENLIQLHGNSSVQNVETYYLKDLDEKGELDGYYDFYYAGSDSDQLTIKVLGDFEKCSLYTTTFGYNRLEDLFFFDGEYANYSMINPDGYQDISVGNIIGLQPESQIYFHDISSDILNLDHVYNDVSINERPRMSLNYEDGETYNADIVYGLYKGQYIIKNIPEERPIAIINKNQTNSKEDCIRYFGPPNFKKTRLGPDGKTLFDFFYQTLVIQVFGDFGKVTVYEYNDGFCGGENLLTYNESFSDISSEFQSWYETYDDASFDVGSVSGVDIDASNLDVSYSKIYQVSSYINCDVFPYSIGNTLYATIVFDDINTTATKYCFDTGNYVLMNVPSSNPIAFLNKDREDLFYYDGYYGYLTVSTASDGNVYNYYYGNINITVTGNFGQLSFETLSNSYLGGFRKLMYNNGDASDNSKGEAVHHWGVNTYYDMLISGMLTSDMSEDPLFLPNKYYINVRTNTRNIYYSEAYKTYRLAGYDRNGVIDRETDNPDLTFAIGDIVYFTFDSNNEEPFGIYTYHNVLEDEQLITDNANESNQQIVWIPNLIVSNYYYYRSKNYVTNFMKSSITIINNPNAEIVLDISDIYTNPYFNINDNSGATPVFEGSTTFSILLNSFTIEFDETTNISSSKKMYVYNKTTNAIDITIPGSQLQQNTSKSATYQTGFTRYNMSSLEFDTSYSLLMDQELFENIYYNNIEGDIETFVDISAYNLLDFGTEPSHEPTFISISPASTDSLVDVSGYIVIEFNEEVTVPDDNDVPGNNNISFIDSDNNSINYRSNESSGNYIYIYYSGLNYNTTYSVSFDEYCIVDLSNIEFTIAGSSLSSYSIQTIEDPRPQLQYFIPNNDISNIYVDQPISLIFNENVYLDTSSNGRIQIVDISNNGTVFDYFDVSNADHVSGIIFGSGTNTLRIYPFDADLSFASNTNYALSIDSNTIKDICDNYYPGIDSSGSNAITFTTGDAEGDAQESLTNETSGNIIVDDSGNNYIVFNAGTTFESKQYTLSEGSYTLDISESYPLALLNGDVSDIITVGISNDVIQIDVSGGVTQAYGTTNDYFVFTNSNGDTISLANGDLRFMRGQTYTFKNSTVDSSFVFVLYYGDSSMSLSATTPGDISFTLPGGMSTDNNSLYYRAQYTTSSNYDVSLTLLYADVSEDSENGNGSYDFYYGNVVIDVCSNEIGSLSFYTYNNGYMGGKYAFTFEDNYQS</sequence>
<reference evidence="3" key="1">
    <citation type="journal article" date="2020" name="Nature">
        <title>Giant virus diversity and host interactions through global metagenomics.</title>
        <authorList>
            <person name="Schulz F."/>
            <person name="Roux S."/>
            <person name="Paez-Espino D."/>
            <person name="Jungbluth S."/>
            <person name="Walsh D.A."/>
            <person name="Denef V.J."/>
            <person name="McMahon K.D."/>
            <person name="Konstantinidis K.T."/>
            <person name="Eloe-Fadrosh E.A."/>
            <person name="Kyrpides N.C."/>
            <person name="Woyke T."/>
        </authorList>
    </citation>
    <scope>NUCLEOTIDE SEQUENCE</scope>
    <source>
        <strain evidence="3">GVMAG-S-ERX555907-102</strain>
    </source>
</reference>
<name>A0A6C0KWH7_9ZZZZ</name>
<keyword evidence="1" id="KW-0732">Signal</keyword>
<protein>
    <recommendedName>
        <fullName evidence="2">SbsA Ig-like domain-containing protein</fullName>
    </recommendedName>
</protein>
<evidence type="ECO:0000256" key="1">
    <source>
        <dbReference type="ARBA" id="ARBA00022729"/>
    </source>
</evidence>
<dbReference type="InterPro" id="IPR032812">
    <property type="entry name" value="SbsA_Ig"/>
</dbReference>
<feature type="domain" description="SbsA Ig-like" evidence="2">
    <location>
        <begin position="1172"/>
        <end position="1295"/>
    </location>
</feature>
<accession>A0A6C0KWH7</accession>
<dbReference type="EMBL" id="MN741006">
    <property type="protein sequence ID" value="QHU22342.1"/>
    <property type="molecule type" value="Genomic_DNA"/>
</dbReference>
<dbReference type="Pfam" id="PF13205">
    <property type="entry name" value="Big_5"/>
    <property type="match status" value="2"/>
</dbReference>
<organism evidence="3">
    <name type="scientific">viral metagenome</name>
    <dbReference type="NCBI Taxonomy" id="1070528"/>
    <lineage>
        <taxon>unclassified sequences</taxon>
        <taxon>metagenomes</taxon>
        <taxon>organismal metagenomes</taxon>
    </lineage>
</organism>
<feature type="domain" description="SbsA Ig-like" evidence="2">
    <location>
        <begin position="1057"/>
        <end position="1150"/>
    </location>
</feature>
<evidence type="ECO:0000313" key="3">
    <source>
        <dbReference type="EMBL" id="QHU22342.1"/>
    </source>
</evidence>